<feature type="transmembrane region" description="Helical" evidence="6">
    <location>
        <begin position="37"/>
        <end position="56"/>
    </location>
</feature>
<feature type="transmembrane region" description="Helical" evidence="6">
    <location>
        <begin position="293"/>
        <end position="313"/>
    </location>
</feature>
<dbReference type="InterPro" id="IPR011701">
    <property type="entry name" value="MFS"/>
</dbReference>
<comment type="subcellular location">
    <subcellularLocation>
        <location evidence="1">Cell membrane</location>
        <topology evidence="1">Multi-pass membrane protein</topology>
    </subcellularLocation>
</comment>
<dbReference type="Proteomes" id="UP000831467">
    <property type="component" value="Chromosome"/>
</dbReference>
<reference evidence="8 9" key="1">
    <citation type="submission" date="2021-06" db="EMBL/GenBank/DDBJ databases">
        <title>Genome-based taxonomic framework of Microbacterium strains isolated from marine environment, the description of four new species and reclassification of four preexisting species.</title>
        <authorList>
            <person name="Lee S.D."/>
            <person name="Kim S.-M."/>
            <person name="Byeon Y.-S."/>
            <person name="Yang H.L."/>
            <person name="Kim I.S."/>
        </authorList>
    </citation>
    <scope>NUCLEOTIDE SEQUENCE [LARGE SCALE GENOMIC DNA]</scope>
    <source>
        <strain evidence="8 9">SSW1-51</strain>
    </source>
</reference>
<dbReference type="InterPro" id="IPR036259">
    <property type="entry name" value="MFS_trans_sf"/>
</dbReference>
<feature type="transmembrane region" description="Helical" evidence="6">
    <location>
        <begin position="184"/>
        <end position="204"/>
    </location>
</feature>
<keyword evidence="3 6" id="KW-0812">Transmembrane</keyword>
<proteinExistence type="predicted"/>
<feature type="transmembrane region" description="Helical" evidence="6">
    <location>
        <begin position="99"/>
        <end position="116"/>
    </location>
</feature>
<evidence type="ECO:0000256" key="3">
    <source>
        <dbReference type="ARBA" id="ARBA00022692"/>
    </source>
</evidence>
<keyword evidence="4 6" id="KW-1133">Transmembrane helix</keyword>
<feature type="transmembrane region" description="Helical" evidence="6">
    <location>
        <begin position="349"/>
        <end position="372"/>
    </location>
</feature>
<name>A0ABY4IC14_9MICO</name>
<evidence type="ECO:0000313" key="9">
    <source>
        <dbReference type="Proteomes" id="UP000831467"/>
    </source>
</evidence>
<gene>
    <name evidence="8" type="ORF">KV394_02850</name>
</gene>
<feature type="transmembrane region" description="Helical" evidence="6">
    <location>
        <begin position="423"/>
        <end position="445"/>
    </location>
</feature>
<dbReference type="EMBL" id="CP078076">
    <property type="protein sequence ID" value="UPL10109.1"/>
    <property type="molecule type" value="Genomic_DNA"/>
</dbReference>
<sequence length="454" mass="46110">MVALLAACGMLTSLQFTLIVPILPLMPALLGTTAADASWLITVTLLTGVVGTPVVTRLADLHGRRRMLLVAMSLLVAGSVIAAVVPGFLAVLIGRALQGFGTAVVPIGIALLSALVSRRRAVLGIALMSGTLGMGSALGLVLAGPLLAWGGLPAVFWCSAIVGAVFCVLIRLRIDEAPTRPVRGFDGIGAVLLALGLTALLLAISRGQYWGWASVPTLGLAALAAAALLAWLLWERRHPAPLIDVRTSLRAPILPINVASFFATAGMYANHLLTTQEALAPAATGYGLATTTAAAGLFLLPSAVTMIALAPLAARVISRFGGQRALLLGSSLMAAAFLLRMLFHGAALPVLLGSALVGAGVAFAFAAMPSLITASVPPDEVATANGVNSVIRTLSGAVVAALFAFAITALPSAADPSFLSEQALLLCFGAAALCGAVTAVLATVLRLPRLPESP</sequence>
<dbReference type="SUPFAM" id="SSF103473">
    <property type="entry name" value="MFS general substrate transporter"/>
    <property type="match status" value="2"/>
</dbReference>
<dbReference type="RefSeq" id="WP_247982255.1">
    <property type="nucleotide sequence ID" value="NZ_CP078076.1"/>
</dbReference>
<evidence type="ECO:0000259" key="7">
    <source>
        <dbReference type="PROSITE" id="PS50850"/>
    </source>
</evidence>
<accession>A0ABY4IC14</accession>
<dbReference type="Gene3D" id="1.20.1250.20">
    <property type="entry name" value="MFS general substrate transporter like domains"/>
    <property type="match status" value="2"/>
</dbReference>
<evidence type="ECO:0000313" key="8">
    <source>
        <dbReference type="EMBL" id="UPL10109.1"/>
    </source>
</evidence>
<feature type="transmembrane region" description="Helical" evidence="6">
    <location>
        <begin position="325"/>
        <end position="343"/>
    </location>
</feature>
<evidence type="ECO:0000256" key="2">
    <source>
        <dbReference type="ARBA" id="ARBA00022448"/>
    </source>
</evidence>
<keyword evidence="5 6" id="KW-0472">Membrane</keyword>
<feature type="transmembrane region" description="Helical" evidence="6">
    <location>
        <begin position="68"/>
        <end position="93"/>
    </location>
</feature>
<feature type="domain" description="Major facilitator superfamily (MFS) profile" evidence="7">
    <location>
        <begin position="1"/>
        <end position="454"/>
    </location>
</feature>
<dbReference type="PANTHER" id="PTHR42718">
    <property type="entry name" value="MAJOR FACILITATOR SUPERFAMILY MULTIDRUG TRANSPORTER MFSC"/>
    <property type="match status" value="1"/>
</dbReference>
<evidence type="ECO:0000256" key="4">
    <source>
        <dbReference type="ARBA" id="ARBA00022989"/>
    </source>
</evidence>
<dbReference type="Pfam" id="PF07690">
    <property type="entry name" value="MFS_1"/>
    <property type="match status" value="1"/>
</dbReference>
<feature type="transmembrane region" description="Helical" evidence="6">
    <location>
        <begin position="254"/>
        <end position="273"/>
    </location>
</feature>
<evidence type="ECO:0000256" key="6">
    <source>
        <dbReference type="SAM" id="Phobius"/>
    </source>
</evidence>
<protein>
    <submittedName>
        <fullName evidence="8">MFS transporter</fullName>
    </submittedName>
</protein>
<keyword evidence="2" id="KW-0813">Transport</keyword>
<dbReference type="InterPro" id="IPR020846">
    <property type="entry name" value="MFS_dom"/>
</dbReference>
<keyword evidence="9" id="KW-1185">Reference proteome</keyword>
<feature type="transmembrane region" description="Helical" evidence="6">
    <location>
        <begin position="210"/>
        <end position="234"/>
    </location>
</feature>
<evidence type="ECO:0000256" key="5">
    <source>
        <dbReference type="ARBA" id="ARBA00023136"/>
    </source>
</evidence>
<dbReference type="PANTHER" id="PTHR42718:SF9">
    <property type="entry name" value="MAJOR FACILITATOR SUPERFAMILY MULTIDRUG TRANSPORTER MFSC"/>
    <property type="match status" value="1"/>
</dbReference>
<feature type="transmembrane region" description="Helical" evidence="6">
    <location>
        <begin position="154"/>
        <end position="172"/>
    </location>
</feature>
<dbReference type="PROSITE" id="PS50850">
    <property type="entry name" value="MFS"/>
    <property type="match status" value="1"/>
</dbReference>
<organism evidence="8 9">
    <name type="scientific">Microbacterium sufflavum</name>
    <dbReference type="NCBI Taxonomy" id="2851649"/>
    <lineage>
        <taxon>Bacteria</taxon>
        <taxon>Bacillati</taxon>
        <taxon>Actinomycetota</taxon>
        <taxon>Actinomycetes</taxon>
        <taxon>Micrococcales</taxon>
        <taxon>Microbacteriaceae</taxon>
        <taxon>Microbacterium</taxon>
    </lineage>
</organism>
<evidence type="ECO:0000256" key="1">
    <source>
        <dbReference type="ARBA" id="ARBA00004651"/>
    </source>
</evidence>
<feature type="transmembrane region" description="Helical" evidence="6">
    <location>
        <begin position="123"/>
        <end position="148"/>
    </location>
</feature>
<feature type="transmembrane region" description="Helical" evidence="6">
    <location>
        <begin position="393"/>
        <end position="411"/>
    </location>
</feature>